<feature type="region of interest" description="Disordered" evidence="1">
    <location>
        <begin position="50"/>
        <end position="107"/>
    </location>
</feature>
<reference evidence="2 3" key="1">
    <citation type="submission" date="2024-02" db="EMBL/GenBank/DDBJ databases">
        <title>A draft genome for the cacao thread blight pathogen Marasmius crinis-equi.</title>
        <authorList>
            <person name="Cohen S.P."/>
            <person name="Baruah I.K."/>
            <person name="Amoako-Attah I."/>
            <person name="Bukari Y."/>
            <person name="Meinhardt L.W."/>
            <person name="Bailey B.A."/>
        </authorList>
    </citation>
    <scope>NUCLEOTIDE SEQUENCE [LARGE SCALE GENOMIC DNA]</scope>
    <source>
        <strain evidence="2 3">GH-76</strain>
    </source>
</reference>
<feature type="compositionally biased region" description="Acidic residues" evidence="1">
    <location>
        <begin position="145"/>
        <end position="157"/>
    </location>
</feature>
<evidence type="ECO:0000256" key="1">
    <source>
        <dbReference type="SAM" id="MobiDB-lite"/>
    </source>
</evidence>
<dbReference type="Proteomes" id="UP001465976">
    <property type="component" value="Unassembled WGS sequence"/>
</dbReference>
<sequence>MQDNPTADKIEAWKKKLNMQAAAQASKRYRQRNQAEYNQKARLRMARRRQNLSAEDIEKRNEKARTRYRDNRSFVLGTQQAKREQKQKQEGRQTHSRRVMPMSLFDVKDRGGQEYEIERLKWRSQVLGERQTVDRYAGTIRVPEDGVEPEEDGSTTS</sequence>
<feature type="region of interest" description="Disordered" evidence="1">
    <location>
        <begin position="137"/>
        <end position="157"/>
    </location>
</feature>
<accession>A0ABR3EY57</accession>
<feature type="compositionally biased region" description="Basic and acidic residues" evidence="1">
    <location>
        <begin position="56"/>
        <end position="72"/>
    </location>
</feature>
<feature type="compositionally biased region" description="Basic and acidic residues" evidence="1">
    <location>
        <begin position="81"/>
        <end position="93"/>
    </location>
</feature>
<evidence type="ECO:0000313" key="3">
    <source>
        <dbReference type="Proteomes" id="UP001465976"/>
    </source>
</evidence>
<keyword evidence="3" id="KW-1185">Reference proteome</keyword>
<evidence type="ECO:0000313" key="2">
    <source>
        <dbReference type="EMBL" id="KAL0567870.1"/>
    </source>
</evidence>
<name>A0ABR3EY57_9AGAR</name>
<gene>
    <name evidence="2" type="ORF">V5O48_014124</name>
</gene>
<comment type="caution">
    <text evidence="2">The sequence shown here is derived from an EMBL/GenBank/DDBJ whole genome shotgun (WGS) entry which is preliminary data.</text>
</comment>
<dbReference type="EMBL" id="JBAHYK010001473">
    <property type="protein sequence ID" value="KAL0567870.1"/>
    <property type="molecule type" value="Genomic_DNA"/>
</dbReference>
<organism evidence="2 3">
    <name type="scientific">Marasmius crinis-equi</name>
    <dbReference type="NCBI Taxonomy" id="585013"/>
    <lineage>
        <taxon>Eukaryota</taxon>
        <taxon>Fungi</taxon>
        <taxon>Dikarya</taxon>
        <taxon>Basidiomycota</taxon>
        <taxon>Agaricomycotina</taxon>
        <taxon>Agaricomycetes</taxon>
        <taxon>Agaricomycetidae</taxon>
        <taxon>Agaricales</taxon>
        <taxon>Marasmiineae</taxon>
        <taxon>Marasmiaceae</taxon>
        <taxon>Marasmius</taxon>
    </lineage>
</organism>
<proteinExistence type="predicted"/>
<protein>
    <submittedName>
        <fullName evidence="2">Uncharacterized protein</fullName>
    </submittedName>
</protein>